<evidence type="ECO:0000313" key="2">
    <source>
        <dbReference type="EMBL" id="VDN20825.1"/>
    </source>
</evidence>
<reference evidence="4" key="1">
    <citation type="submission" date="2016-06" db="UniProtKB">
        <authorList>
            <consortium name="WormBaseParasite"/>
        </authorList>
    </citation>
    <scope>IDENTIFICATION</scope>
</reference>
<evidence type="ECO:0000256" key="1">
    <source>
        <dbReference type="SAM" id="MobiDB-lite"/>
    </source>
</evidence>
<proteinExistence type="predicted"/>
<dbReference type="OrthoDB" id="10543906at2759"/>
<dbReference type="WBParaSite" id="GPUH_0001266501-mRNA-1">
    <property type="protein sequence ID" value="GPUH_0001266501-mRNA-1"/>
    <property type="gene ID" value="GPUH_0001266501"/>
</dbReference>
<protein>
    <submittedName>
        <fullName evidence="4">Late endosomal/lysosomal adaptor and MAPK and MTOR activator 1</fullName>
    </submittedName>
</protein>
<evidence type="ECO:0000313" key="3">
    <source>
        <dbReference type="Proteomes" id="UP000271098"/>
    </source>
</evidence>
<evidence type="ECO:0000313" key="4">
    <source>
        <dbReference type="WBParaSite" id="GPUH_0001266501-mRNA-1"/>
    </source>
</evidence>
<accession>A0A183DVB0</accession>
<dbReference type="Proteomes" id="UP000271098">
    <property type="component" value="Unassembled WGS sequence"/>
</dbReference>
<keyword evidence="3" id="KW-1185">Reference proteome</keyword>
<feature type="region of interest" description="Disordered" evidence="1">
    <location>
        <begin position="56"/>
        <end position="82"/>
    </location>
</feature>
<reference evidence="2 3" key="2">
    <citation type="submission" date="2018-11" db="EMBL/GenBank/DDBJ databases">
        <authorList>
            <consortium name="Pathogen Informatics"/>
        </authorList>
    </citation>
    <scope>NUCLEOTIDE SEQUENCE [LARGE SCALE GENOMIC DNA]</scope>
</reference>
<name>A0A183DVB0_9BILA</name>
<dbReference type="AlphaFoldDB" id="A0A183DVB0"/>
<dbReference type="EMBL" id="UYRT01079491">
    <property type="protein sequence ID" value="VDN20825.1"/>
    <property type="molecule type" value="Genomic_DNA"/>
</dbReference>
<gene>
    <name evidence="2" type="ORF">GPUH_LOCUS12651</name>
</gene>
<organism evidence="4">
    <name type="scientific">Gongylonema pulchrum</name>
    <dbReference type="NCBI Taxonomy" id="637853"/>
    <lineage>
        <taxon>Eukaryota</taxon>
        <taxon>Metazoa</taxon>
        <taxon>Ecdysozoa</taxon>
        <taxon>Nematoda</taxon>
        <taxon>Chromadorea</taxon>
        <taxon>Rhabditida</taxon>
        <taxon>Spirurina</taxon>
        <taxon>Spiruromorpha</taxon>
        <taxon>Spiruroidea</taxon>
        <taxon>Gongylonematidae</taxon>
        <taxon>Gongylonema</taxon>
    </lineage>
</organism>
<sequence length="82" mass="8708">MGVVSIKELREALANIYSRGAVPMYSVRKSTVSPPFALPLENGPERSVSTVATQTPLKNDHYQADGSDAGSYASESPPAIDI</sequence>